<keyword evidence="1" id="KW-0175">Coiled coil</keyword>
<dbReference type="Proteomes" id="UP000593765">
    <property type="component" value="Chromosome"/>
</dbReference>
<sequence>MPRLNLPTVFAIMLLGSLFTGCKSASNAFWEKMGYEKRELLVSDVKKARDEQNKAKEEIKTTMERFKEVTNFQGGELETKYNKLKSAYDDASSRAGKVSGRIKDVEKTAGDLFKEWETELGQYTDAQLRAQSKQKLDSTRAQYSQLVGVMKQAESKMTPVLQAFNNQVLYLKHNLNAAAISSLQGTAASIDSDVTKLIAEMEASIKEANDFIKTIEK</sequence>
<dbReference type="RefSeq" id="WP_206294488.1">
    <property type="nucleotide sequence ID" value="NZ_CP063458.1"/>
</dbReference>
<dbReference type="Pfam" id="PF11172">
    <property type="entry name" value="DUF2959"/>
    <property type="match status" value="1"/>
</dbReference>
<organism evidence="2 3">
    <name type="scientific">Humisphaera borealis</name>
    <dbReference type="NCBI Taxonomy" id="2807512"/>
    <lineage>
        <taxon>Bacteria</taxon>
        <taxon>Pseudomonadati</taxon>
        <taxon>Planctomycetota</taxon>
        <taxon>Phycisphaerae</taxon>
        <taxon>Tepidisphaerales</taxon>
        <taxon>Tepidisphaeraceae</taxon>
        <taxon>Humisphaera</taxon>
    </lineage>
</organism>
<keyword evidence="3" id="KW-1185">Reference proteome</keyword>
<accession>A0A7M2X3D9</accession>
<evidence type="ECO:0000313" key="2">
    <source>
        <dbReference type="EMBL" id="QOV91280.1"/>
    </source>
</evidence>
<name>A0A7M2X3D9_9BACT</name>
<dbReference type="AlphaFoldDB" id="A0A7M2X3D9"/>
<dbReference type="PROSITE" id="PS51257">
    <property type="entry name" value="PROKAR_LIPOPROTEIN"/>
    <property type="match status" value="1"/>
</dbReference>
<reference evidence="2 3" key="1">
    <citation type="submission" date="2020-10" db="EMBL/GenBank/DDBJ databases">
        <title>Wide distribution of Phycisphaera-like planctomycetes from WD2101 soil group in peatlands and genome analysis of the first cultivated representative.</title>
        <authorList>
            <person name="Dedysh S.N."/>
            <person name="Beletsky A.V."/>
            <person name="Ivanova A."/>
            <person name="Kulichevskaya I.S."/>
            <person name="Suzina N.E."/>
            <person name="Philippov D.A."/>
            <person name="Rakitin A.L."/>
            <person name="Mardanov A.V."/>
            <person name="Ravin N.V."/>
        </authorList>
    </citation>
    <scope>NUCLEOTIDE SEQUENCE [LARGE SCALE GENOMIC DNA]</scope>
    <source>
        <strain evidence="2 3">M1803</strain>
    </source>
</reference>
<protein>
    <submittedName>
        <fullName evidence="2">DUF2959 domain-containing protein</fullName>
    </submittedName>
</protein>
<feature type="coiled-coil region" evidence="1">
    <location>
        <begin position="38"/>
        <end position="69"/>
    </location>
</feature>
<proteinExistence type="predicted"/>
<dbReference type="InterPro" id="IPR021342">
    <property type="entry name" value="DUF2959"/>
</dbReference>
<evidence type="ECO:0000313" key="3">
    <source>
        <dbReference type="Proteomes" id="UP000593765"/>
    </source>
</evidence>
<gene>
    <name evidence="2" type="ORF">IPV69_07965</name>
</gene>
<dbReference type="KEGG" id="hbs:IPV69_07965"/>
<evidence type="ECO:0000256" key="1">
    <source>
        <dbReference type="SAM" id="Coils"/>
    </source>
</evidence>
<dbReference type="EMBL" id="CP063458">
    <property type="protein sequence ID" value="QOV91280.1"/>
    <property type="molecule type" value="Genomic_DNA"/>
</dbReference>